<gene>
    <name evidence="1" type="ORF">EPI11_09975</name>
</gene>
<evidence type="ECO:0000313" key="1">
    <source>
        <dbReference type="EMBL" id="RWX00589.1"/>
    </source>
</evidence>
<dbReference type="RefSeq" id="WP_128389818.1">
    <property type="nucleotide sequence ID" value="NZ_SBII01000005.1"/>
</dbReference>
<dbReference type="EMBL" id="SBII01000005">
    <property type="protein sequence ID" value="RWX00589.1"/>
    <property type="molecule type" value="Genomic_DNA"/>
</dbReference>
<name>A0A3S3QDD5_9FLAO</name>
<proteinExistence type="predicted"/>
<sequence length="210" mass="24210">MIVNKEVILSLGLLSEKDKSFFGLFCVKRISGLYELFDHLIELEKLEFPNKNYELISGIIKYLEESLLSNIDIQRSTIEGFTDELNSIPFDDLYGSCDEFMLAANVLSSIENLLNFHAKKGEKYIVKCIDLLINTINTIVSQHLFNIDDGISYEEKEHVLAKHYAREIEIELTFIEMLRKNASGNELMAFINDHLIFISQYENSFPNPNL</sequence>
<dbReference type="OrthoDB" id="9877807at2"/>
<dbReference type="Proteomes" id="UP000287527">
    <property type="component" value="Unassembled WGS sequence"/>
</dbReference>
<reference evidence="1 2" key="1">
    <citation type="submission" date="2019-01" db="EMBL/GenBank/DDBJ databases">
        <title>Flavobacterium sp. nov.,isolated from freshwater.</title>
        <authorList>
            <person name="Zhang R."/>
            <person name="Du Z.-J."/>
        </authorList>
    </citation>
    <scope>NUCLEOTIDE SEQUENCE [LARGE SCALE GENOMIC DNA]</scope>
    <source>
        <strain evidence="1 2">1E403</strain>
    </source>
</reference>
<evidence type="ECO:0008006" key="3">
    <source>
        <dbReference type="Google" id="ProtNLM"/>
    </source>
</evidence>
<dbReference type="AlphaFoldDB" id="A0A3S3QDD5"/>
<keyword evidence="2" id="KW-1185">Reference proteome</keyword>
<evidence type="ECO:0000313" key="2">
    <source>
        <dbReference type="Proteomes" id="UP000287527"/>
    </source>
</evidence>
<dbReference type="Gene3D" id="1.20.1590.10">
    <property type="entry name" value="YP_001051499.1 domain like"/>
    <property type="match status" value="1"/>
</dbReference>
<dbReference type="InterPro" id="IPR023381">
    <property type="entry name" value="YP001051499.1-like_dom_sf"/>
</dbReference>
<organism evidence="1 2">
    <name type="scientific">Flavobacterium cerinum</name>
    <dbReference type="NCBI Taxonomy" id="2502784"/>
    <lineage>
        <taxon>Bacteria</taxon>
        <taxon>Pseudomonadati</taxon>
        <taxon>Bacteroidota</taxon>
        <taxon>Flavobacteriia</taxon>
        <taxon>Flavobacteriales</taxon>
        <taxon>Flavobacteriaceae</taxon>
        <taxon>Flavobacterium</taxon>
    </lineage>
</organism>
<accession>A0A3S3QDD5</accession>
<comment type="caution">
    <text evidence="1">The sequence shown here is derived from an EMBL/GenBank/DDBJ whole genome shotgun (WGS) entry which is preliminary data.</text>
</comment>
<protein>
    <recommendedName>
        <fullName evidence="3">DUF416 family protein</fullName>
    </recommendedName>
</protein>